<feature type="domain" description="PRC-barrel" evidence="1">
    <location>
        <begin position="22"/>
        <end position="98"/>
    </location>
</feature>
<evidence type="ECO:0000313" key="2">
    <source>
        <dbReference type="EMBL" id="TPG41914.1"/>
    </source>
</evidence>
<dbReference type="InterPro" id="IPR011033">
    <property type="entry name" value="PRC_barrel-like_sf"/>
</dbReference>
<keyword evidence="3" id="KW-1185">Reference proteome</keyword>
<reference evidence="2 3" key="1">
    <citation type="journal article" date="2019" name="Environ. Microbiol.">
        <title>Species interactions and distinct microbial communities in high Arctic permafrost affected cryosols are associated with the CH4 and CO2 gas fluxes.</title>
        <authorList>
            <person name="Altshuler I."/>
            <person name="Hamel J."/>
            <person name="Turney S."/>
            <person name="Magnuson E."/>
            <person name="Levesque R."/>
            <person name="Greer C."/>
            <person name="Whyte L.G."/>
        </authorList>
    </citation>
    <scope>NUCLEOTIDE SEQUENCE [LARGE SCALE GENOMIC DNA]</scope>
    <source>
        <strain evidence="2 3">S9.3B</strain>
    </source>
</reference>
<dbReference type="EMBL" id="RCZP01000062">
    <property type="protein sequence ID" value="TPG41914.1"/>
    <property type="molecule type" value="Genomic_DNA"/>
</dbReference>
<proteinExistence type="predicted"/>
<dbReference type="Gene3D" id="2.30.30.240">
    <property type="entry name" value="PRC-barrel domain"/>
    <property type="match status" value="1"/>
</dbReference>
<sequence length="134" mass="14613">MPAREVLSSAAPEPDPAARRLISADKVEGTAVYNRGGEHLGTIETLMIDKVSGRVAFAVMAFGGFLGLGESQHPLPWSVLTYDTALGGYVVDLTREQLEGAPTFPAEDEGDLTDTHGQRVYDYYKAEPFWLDRP</sequence>
<evidence type="ECO:0000259" key="1">
    <source>
        <dbReference type="Pfam" id="PF05239"/>
    </source>
</evidence>
<organism evidence="2 3">
    <name type="scientific">Muricoccus nepalensis</name>
    <dbReference type="NCBI Taxonomy" id="1854500"/>
    <lineage>
        <taxon>Bacteria</taxon>
        <taxon>Pseudomonadati</taxon>
        <taxon>Pseudomonadota</taxon>
        <taxon>Alphaproteobacteria</taxon>
        <taxon>Acetobacterales</taxon>
        <taxon>Roseomonadaceae</taxon>
        <taxon>Muricoccus</taxon>
    </lineage>
</organism>
<accession>A0A502EY07</accession>
<dbReference type="Pfam" id="PF05239">
    <property type="entry name" value="PRC"/>
    <property type="match status" value="1"/>
</dbReference>
<dbReference type="AlphaFoldDB" id="A0A502EY07"/>
<dbReference type="PANTHER" id="PTHR36505">
    <property type="entry name" value="BLR1072 PROTEIN"/>
    <property type="match status" value="1"/>
</dbReference>
<dbReference type="InterPro" id="IPR027275">
    <property type="entry name" value="PRC-brl_dom"/>
</dbReference>
<comment type="caution">
    <text evidence="2">The sequence shown here is derived from an EMBL/GenBank/DDBJ whole genome shotgun (WGS) entry which is preliminary data.</text>
</comment>
<dbReference type="Proteomes" id="UP000317078">
    <property type="component" value="Unassembled WGS sequence"/>
</dbReference>
<dbReference type="PANTHER" id="PTHR36505:SF1">
    <property type="entry name" value="BLR1072 PROTEIN"/>
    <property type="match status" value="1"/>
</dbReference>
<gene>
    <name evidence="2" type="ORF">EAH89_28350</name>
</gene>
<protein>
    <submittedName>
        <fullName evidence="2">PRC-barrel domain containing protein</fullName>
    </submittedName>
</protein>
<dbReference type="RefSeq" id="WP_140887093.1">
    <property type="nucleotide sequence ID" value="NZ_RCZP01000062.1"/>
</dbReference>
<dbReference type="OrthoDB" id="8021018at2"/>
<evidence type="ECO:0000313" key="3">
    <source>
        <dbReference type="Proteomes" id="UP000317078"/>
    </source>
</evidence>
<name>A0A502EY07_9PROT</name>
<dbReference type="SUPFAM" id="SSF50346">
    <property type="entry name" value="PRC-barrel domain"/>
    <property type="match status" value="1"/>
</dbReference>